<protein>
    <submittedName>
        <fullName evidence="2">Uncharacterized protein</fullName>
    </submittedName>
</protein>
<keyword evidence="1" id="KW-0040">ANK repeat</keyword>
<dbReference type="InterPro" id="IPR036770">
    <property type="entry name" value="Ankyrin_rpt-contain_sf"/>
</dbReference>
<proteinExistence type="predicted"/>
<dbReference type="Pfam" id="PF13637">
    <property type="entry name" value="Ank_4"/>
    <property type="match status" value="1"/>
</dbReference>
<comment type="caution">
    <text evidence="2">The sequence shown here is derived from an EMBL/GenBank/DDBJ whole genome shotgun (WGS) entry which is preliminary data.</text>
</comment>
<dbReference type="AlphaFoldDB" id="A0A2U2C9F0"/>
<name>A0A2U2C9F0_9RHOB</name>
<feature type="repeat" description="ANK" evidence="1">
    <location>
        <begin position="154"/>
        <end position="186"/>
    </location>
</feature>
<dbReference type="SUPFAM" id="SSF48403">
    <property type="entry name" value="Ankyrin repeat"/>
    <property type="match status" value="1"/>
</dbReference>
<dbReference type="InterPro" id="IPR002110">
    <property type="entry name" value="Ankyrin_rpt"/>
</dbReference>
<evidence type="ECO:0000313" key="2">
    <source>
        <dbReference type="EMBL" id="PWE28483.1"/>
    </source>
</evidence>
<gene>
    <name evidence="2" type="ORF">C4N9_10825</name>
</gene>
<keyword evidence="3" id="KW-1185">Reference proteome</keyword>
<dbReference type="EMBL" id="QEYD01000006">
    <property type="protein sequence ID" value="PWE28483.1"/>
    <property type="molecule type" value="Genomic_DNA"/>
</dbReference>
<evidence type="ECO:0000313" key="3">
    <source>
        <dbReference type="Proteomes" id="UP000244940"/>
    </source>
</evidence>
<accession>A0A2U2C9F0</accession>
<dbReference type="PROSITE" id="PS50088">
    <property type="entry name" value="ANK_REPEAT"/>
    <property type="match status" value="1"/>
</dbReference>
<evidence type="ECO:0000256" key="1">
    <source>
        <dbReference type="PROSITE-ProRule" id="PRU00023"/>
    </source>
</evidence>
<organism evidence="2 3">
    <name type="scientific">Pararhodobacter marinus</name>
    <dbReference type="NCBI Taxonomy" id="2184063"/>
    <lineage>
        <taxon>Bacteria</taxon>
        <taxon>Pseudomonadati</taxon>
        <taxon>Pseudomonadota</taxon>
        <taxon>Alphaproteobacteria</taxon>
        <taxon>Rhodobacterales</taxon>
        <taxon>Paracoccaceae</taxon>
        <taxon>Pararhodobacter</taxon>
    </lineage>
</organism>
<dbReference type="Gene3D" id="1.25.40.20">
    <property type="entry name" value="Ankyrin repeat-containing domain"/>
    <property type="match status" value="1"/>
</dbReference>
<reference evidence="2 3" key="1">
    <citation type="submission" date="2018-05" db="EMBL/GenBank/DDBJ databases">
        <title>Pararhodobacter marina sp. nov., isolated from deep-sea water of the Indian Ocean.</title>
        <authorList>
            <person name="Lai Q.Sr."/>
            <person name="Liu X."/>
            <person name="Shao Z."/>
        </authorList>
    </citation>
    <scope>NUCLEOTIDE SEQUENCE [LARGE SCALE GENOMIC DNA]</scope>
    <source>
        <strain evidence="2 3">CIC4N-9</strain>
    </source>
</reference>
<dbReference type="Proteomes" id="UP000244940">
    <property type="component" value="Unassembled WGS sequence"/>
</dbReference>
<sequence length="240" mass="25945">MSPFTRGSMLIGSVALVFLLGIGSWRNLSAPADPARLDAELRQAIGLCQPTRIAALIADGADVNRETVPGAGGSGLVDDAGVFPAVPAGSRPIDAYARCETPETLATLQAAGVDLQPHMRRLADQAMMPPRPEVFRWLLQNGLSPEARWRTLEGWETLCHRVARRGQIELLRILQEEGADLSLPDSENMTPLARVERVIEQHAARLSADPQGQEILDGGFDPRALYIDVIALLQQATGTE</sequence>